<feature type="compositionally biased region" description="Polar residues" evidence="2">
    <location>
        <begin position="827"/>
        <end position="848"/>
    </location>
</feature>
<dbReference type="InterPro" id="IPR012677">
    <property type="entry name" value="Nucleotide-bd_a/b_plait_sf"/>
</dbReference>
<evidence type="ECO:0000313" key="5">
    <source>
        <dbReference type="Proteomes" id="UP000286045"/>
    </source>
</evidence>
<feature type="compositionally biased region" description="Basic and acidic residues" evidence="2">
    <location>
        <begin position="976"/>
        <end position="988"/>
    </location>
</feature>
<feature type="compositionally biased region" description="Basic and acidic residues" evidence="2">
    <location>
        <begin position="1411"/>
        <end position="1421"/>
    </location>
</feature>
<feature type="compositionally biased region" description="Basic and acidic residues" evidence="2">
    <location>
        <begin position="360"/>
        <end position="380"/>
    </location>
</feature>
<feature type="domain" description="RRM" evidence="3">
    <location>
        <begin position="692"/>
        <end position="782"/>
    </location>
</feature>
<organism evidence="4 5">
    <name type="scientific">Xylaria grammica</name>
    <dbReference type="NCBI Taxonomy" id="363999"/>
    <lineage>
        <taxon>Eukaryota</taxon>
        <taxon>Fungi</taxon>
        <taxon>Dikarya</taxon>
        <taxon>Ascomycota</taxon>
        <taxon>Pezizomycotina</taxon>
        <taxon>Sordariomycetes</taxon>
        <taxon>Xylariomycetidae</taxon>
        <taxon>Xylariales</taxon>
        <taxon>Xylariaceae</taxon>
        <taxon>Xylaria</taxon>
    </lineage>
</organism>
<sequence>MAPKYQLYSGFTISDALEKAGEPKDSAQFQAGEPPVQFFTHPPLGCAAVFSTVLGTRPFRLVPNPTYERQGHYWWAAEIQRVCDELRRNLPDACKSIEPPETYWDLYRYFDAWDIYYRGAQNLWNVINTFVFENEYAQEVVEKEKTMQAEQHTPLFEFLAAESLTKTGMQTKLLMWDEEKQPDILRFLPAYELRIFFEGYEYYPEHFLQVIRGIFRRHYESLRNGFSLAHCVDDVGDQGISIPERLAALHRHFDEAIDDPFMDKFEIPNRIVNGIVIADGTSATAARKAGYQRIVSSTNGSTRQDVVQDNGANGKPRATEFPRENAVSHTKQDTTNGTTPRPPMAARCSSAPGLCGKPEGILRDPVTDGAHVHSGDEHEVDKKLMECEEPANPNSPSAEPQNAPAVVQSAVLAANGDLQRTPSTMNQPMPPTQHHHSLGSAGHGPYSSNRRPALPSPSTSAPGPPPSSQLPGSRDHGMSSGAFANQIPPYALPPPHMQGPPPAMQPAYYTGPVHVPSNGGGYTINRPPPYFQTGPRPLYNAPPAPTDGFGSFREQRRNFTAVNPSNGKWQRAGSDDMHGPKVIFRKGSVHGQEGHNQRPGRWQGRESNEAGRRNSAANMSGGHERFNNTRPQLYNEHADPRQNPATTRSRSQAPARSGYSQSEHGCVNAGRRINLFTKFDPCSCSMCSDKDRTIFVSHLKYGINRNDSVLGLLKQYFSKFGQVDDVTPVPTNDSAVNIRFSSPQGAVAAVETESRVRIDSIDSLVFVQFRTGSQFFIPLPSRNDFNQGRPTRNLPPEQRVAVSQPPNTSPSNFNVNPKLFQHHPTLPQESVATSGATVPTDHSPTINPNGVAERHMDELDRGAAQSGFGHKEVGEPVMGFGSPNITLQARQGLAPVDVKGLYGTENRQFLHKAQFGGASPHETSQDLARNIANLTHEITTSRRASLHDTPSDKVQPSSNAPQTPATPSKGQGDAAELPKNRDSAKLDEDAGLDYGTVRVRPGKAQYMPIPPDWRRNIASPLPMSENTHTGFHTKRKASEKDRDDEISERSSPKKKVTKVVEPGNPAQENRRSQPSVHQHTELGTSQAKPGKKKKKNKKKGPQLDVPEDASTSVPYQTQTFQPAIATSGLPQYPQQLTYEVGPGAAVFRLHESIYGQTPIAYRHPRPNENEPFPPYRDILSGSQFPLRGHQSYAAGLGPNRSISSNASTVIQDSSRRFHSLNPGAQNFIPSPIKIRHRNSTLELGPTTPTRTQPVSSGRTDDTKGDTTPKATGKENSGGRMNTGAGRGGGKGKSKNGKTWKHNWKRTYSPPMTDGELQGQPNPKAEASRPSGSRNTTSFQARDEQKNEALKLGAPEDPNTKPPRLTETQPKKPDGLTDAKVGRQDKGKAKEVNAVQELEAAPATEDQFQNDKQADLERRGSRADSGCTKAAHTTKSTLASSATPSSATTTTSPKSKPGKSKGRAAPRKGAGTQPVAKANTRAENATRKGPGTNKTQPPAPSAHSNPAHPVINTDEFPALPTRPVPALAPIPLHVPNPWQKARSTSAFTAAPKPGSSKDDESESRDKGPPLPSGERKGG</sequence>
<protein>
    <recommendedName>
        <fullName evidence="3">RRM domain-containing protein</fullName>
    </recommendedName>
</protein>
<keyword evidence="5" id="KW-1185">Reference proteome</keyword>
<feature type="compositionally biased region" description="Low complexity" evidence="2">
    <location>
        <begin position="1427"/>
        <end position="1454"/>
    </location>
</feature>
<feature type="compositionally biased region" description="Basic residues" evidence="2">
    <location>
        <begin position="1455"/>
        <end position="1465"/>
    </location>
</feature>
<feature type="compositionally biased region" description="Polar residues" evidence="2">
    <location>
        <begin position="327"/>
        <end position="339"/>
    </location>
</feature>
<feature type="compositionally biased region" description="Pro residues" evidence="2">
    <location>
        <begin position="490"/>
        <end position="504"/>
    </location>
</feature>
<reference evidence="4 5" key="1">
    <citation type="submission" date="2018-12" db="EMBL/GenBank/DDBJ databases">
        <title>Draft genome sequence of Xylaria grammica IHI A82.</title>
        <authorList>
            <person name="Buettner E."/>
            <person name="Kellner H."/>
        </authorList>
    </citation>
    <scope>NUCLEOTIDE SEQUENCE [LARGE SCALE GENOMIC DNA]</scope>
    <source>
        <strain evidence="4 5">IHI A82</strain>
    </source>
</reference>
<evidence type="ECO:0000256" key="1">
    <source>
        <dbReference type="PROSITE-ProRule" id="PRU00176"/>
    </source>
</evidence>
<proteinExistence type="predicted"/>
<feature type="compositionally biased region" description="Basic residues" evidence="2">
    <location>
        <begin position="1089"/>
        <end position="1100"/>
    </location>
</feature>
<feature type="compositionally biased region" description="Basic and acidic residues" evidence="2">
    <location>
        <begin position="1036"/>
        <end position="1051"/>
    </location>
</feature>
<accession>A0A439D0D7</accession>
<evidence type="ECO:0000313" key="4">
    <source>
        <dbReference type="EMBL" id="RWA07913.1"/>
    </source>
</evidence>
<feature type="compositionally biased region" description="Polar residues" evidence="2">
    <location>
        <begin position="1072"/>
        <end position="1087"/>
    </location>
</feature>
<feature type="region of interest" description="Disordered" evidence="2">
    <location>
        <begin position="585"/>
        <end position="664"/>
    </location>
</feature>
<feature type="compositionally biased region" description="Basic and acidic residues" evidence="2">
    <location>
        <begin position="1554"/>
        <end position="1577"/>
    </location>
</feature>
<feature type="compositionally biased region" description="Polar residues" evidence="2">
    <location>
        <begin position="1246"/>
        <end position="1257"/>
    </location>
</feature>
<feature type="compositionally biased region" description="Polar residues" evidence="2">
    <location>
        <begin position="643"/>
        <end position="663"/>
    </location>
</feature>
<feature type="region of interest" description="Disordered" evidence="2">
    <location>
        <begin position="1215"/>
        <end position="1577"/>
    </location>
</feature>
<gene>
    <name evidence="4" type="ORF">EKO27_g7197</name>
</gene>
<dbReference type="SUPFAM" id="SSF54928">
    <property type="entry name" value="RNA-binding domain, RBD"/>
    <property type="match status" value="1"/>
</dbReference>
<feature type="compositionally biased region" description="Polar residues" evidence="2">
    <location>
        <begin position="804"/>
        <end position="815"/>
    </location>
</feature>
<keyword evidence="1" id="KW-0694">RNA-binding</keyword>
<feature type="compositionally biased region" description="Polar residues" evidence="2">
    <location>
        <begin position="952"/>
        <end position="969"/>
    </location>
</feature>
<feature type="region of interest" description="Disordered" evidence="2">
    <location>
        <begin position="419"/>
        <end position="510"/>
    </location>
</feature>
<feature type="compositionally biased region" description="Low complexity" evidence="2">
    <location>
        <begin position="452"/>
        <end position="461"/>
    </location>
</feature>
<feature type="compositionally biased region" description="Polar residues" evidence="2">
    <location>
        <begin position="1329"/>
        <end position="1339"/>
    </location>
</feature>
<dbReference type="Gene3D" id="3.30.70.330">
    <property type="match status" value="1"/>
</dbReference>
<feature type="compositionally biased region" description="Pro residues" evidence="2">
    <location>
        <begin position="1519"/>
        <end position="1533"/>
    </location>
</feature>
<name>A0A439D0D7_9PEZI</name>
<feature type="compositionally biased region" description="Polar residues" evidence="2">
    <location>
        <begin position="296"/>
        <end position="311"/>
    </location>
</feature>
<feature type="compositionally biased region" description="Basic residues" evidence="2">
    <location>
        <begin position="1289"/>
        <end position="1304"/>
    </location>
</feature>
<dbReference type="CDD" id="cd00590">
    <property type="entry name" value="RRM_SF"/>
    <property type="match status" value="1"/>
</dbReference>
<feature type="region of interest" description="Disordered" evidence="2">
    <location>
        <begin position="780"/>
        <end position="851"/>
    </location>
</feature>
<dbReference type="PROSITE" id="PS50102">
    <property type="entry name" value="RRM"/>
    <property type="match status" value="1"/>
</dbReference>
<comment type="caution">
    <text evidence="4">The sequence shown here is derived from an EMBL/GenBank/DDBJ whole genome shotgun (WGS) entry which is preliminary data.</text>
</comment>
<evidence type="ECO:0000259" key="3">
    <source>
        <dbReference type="PROSITE" id="PS50102"/>
    </source>
</evidence>
<dbReference type="InterPro" id="IPR000504">
    <property type="entry name" value="RRM_dom"/>
</dbReference>
<feature type="compositionally biased region" description="Basic and acidic residues" evidence="2">
    <location>
        <begin position="603"/>
        <end position="612"/>
    </location>
</feature>
<dbReference type="EMBL" id="RYZI01000229">
    <property type="protein sequence ID" value="RWA07913.1"/>
    <property type="molecule type" value="Genomic_DNA"/>
</dbReference>
<evidence type="ECO:0000256" key="2">
    <source>
        <dbReference type="SAM" id="MobiDB-lite"/>
    </source>
</evidence>
<dbReference type="STRING" id="363999.A0A439D0D7"/>
<dbReference type="InterPro" id="IPR035979">
    <property type="entry name" value="RBD_domain_sf"/>
</dbReference>
<feature type="compositionally biased region" description="Basic and acidic residues" evidence="2">
    <location>
        <begin position="1368"/>
        <end position="1390"/>
    </location>
</feature>
<feature type="region of interest" description="Disordered" evidence="2">
    <location>
        <begin position="940"/>
        <end position="1112"/>
    </location>
</feature>
<feature type="region of interest" description="Disordered" evidence="2">
    <location>
        <begin position="296"/>
        <end position="380"/>
    </location>
</feature>
<dbReference type="Proteomes" id="UP000286045">
    <property type="component" value="Unassembled WGS sequence"/>
</dbReference>
<dbReference type="GO" id="GO:0003723">
    <property type="term" value="F:RNA binding"/>
    <property type="evidence" value="ECO:0007669"/>
    <property type="project" value="UniProtKB-UniRule"/>
</dbReference>